<gene>
    <name evidence="3" type="ORF">G2W53_003533</name>
    <name evidence="2" type="ORF">G2W53_006390</name>
    <name evidence="1" type="ORF">G2W53_020963</name>
</gene>
<protein>
    <submittedName>
        <fullName evidence="3">Uncharacterized protein</fullName>
    </submittedName>
</protein>
<proteinExistence type="predicted"/>
<name>A0A834XAR8_9FABA</name>
<evidence type="ECO:0000313" key="3">
    <source>
        <dbReference type="EMBL" id="KAF7841235.1"/>
    </source>
</evidence>
<reference evidence="3" key="1">
    <citation type="submission" date="2020-09" db="EMBL/GenBank/DDBJ databases">
        <title>Genome-Enabled Discovery of Anthraquinone Biosynthesis in Senna tora.</title>
        <authorList>
            <person name="Kang S.-H."/>
            <person name="Pandey R.P."/>
            <person name="Lee C.-M."/>
            <person name="Sim J.-S."/>
            <person name="Jeong J.-T."/>
            <person name="Choi B.-S."/>
            <person name="Jung M."/>
            <person name="Ginzburg D."/>
            <person name="Zhao K."/>
            <person name="Won S.Y."/>
            <person name="Oh T.-J."/>
            <person name="Yu Y."/>
            <person name="Kim N.-H."/>
            <person name="Lee O.R."/>
            <person name="Lee T.-H."/>
            <person name="Bashyal P."/>
            <person name="Kim T.-S."/>
            <person name="Lee W.-H."/>
            <person name="Kawkins C."/>
            <person name="Kim C.-K."/>
            <person name="Kim J.S."/>
            <person name="Ahn B.O."/>
            <person name="Rhee S.Y."/>
            <person name="Sohng J.K."/>
        </authorList>
    </citation>
    <scope>NUCLEOTIDE SEQUENCE</scope>
    <source>
        <tissue evidence="3">Leaf</tissue>
    </source>
</reference>
<dbReference type="EMBL" id="JAAIUW010000003">
    <property type="protein sequence ID" value="KAF7837908.1"/>
    <property type="molecule type" value="Genomic_DNA"/>
</dbReference>
<dbReference type="EMBL" id="JAAIUW010000007">
    <property type="protein sequence ID" value="KAF7822819.1"/>
    <property type="molecule type" value="Genomic_DNA"/>
</dbReference>
<evidence type="ECO:0000313" key="1">
    <source>
        <dbReference type="EMBL" id="KAF7822819.1"/>
    </source>
</evidence>
<sequence length="53" mass="6154">MAKHPCLQKWSLSQTKMLNTTNIHSSNSQSYLGFFPKKQKAARSNIYMEELVH</sequence>
<keyword evidence="4" id="KW-1185">Reference proteome</keyword>
<accession>A0A834XAR8</accession>
<dbReference type="Proteomes" id="UP000634136">
    <property type="component" value="Unassembled WGS sequence"/>
</dbReference>
<comment type="caution">
    <text evidence="3">The sequence shown here is derived from an EMBL/GenBank/DDBJ whole genome shotgun (WGS) entry which is preliminary data.</text>
</comment>
<evidence type="ECO:0000313" key="2">
    <source>
        <dbReference type="EMBL" id="KAF7837908.1"/>
    </source>
</evidence>
<dbReference type="AlphaFoldDB" id="A0A834XAR8"/>
<organism evidence="3 4">
    <name type="scientific">Senna tora</name>
    <dbReference type="NCBI Taxonomy" id="362788"/>
    <lineage>
        <taxon>Eukaryota</taxon>
        <taxon>Viridiplantae</taxon>
        <taxon>Streptophyta</taxon>
        <taxon>Embryophyta</taxon>
        <taxon>Tracheophyta</taxon>
        <taxon>Spermatophyta</taxon>
        <taxon>Magnoliopsida</taxon>
        <taxon>eudicotyledons</taxon>
        <taxon>Gunneridae</taxon>
        <taxon>Pentapetalae</taxon>
        <taxon>rosids</taxon>
        <taxon>fabids</taxon>
        <taxon>Fabales</taxon>
        <taxon>Fabaceae</taxon>
        <taxon>Caesalpinioideae</taxon>
        <taxon>Cassia clade</taxon>
        <taxon>Senna</taxon>
    </lineage>
</organism>
<evidence type="ECO:0000313" key="4">
    <source>
        <dbReference type="Proteomes" id="UP000634136"/>
    </source>
</evidence>
<dbReference type="EMBL" id="JAAIUW010000002">
    <property type="protein sequence ID" value="KAF7841235.1"/>
    <property type="molecule type" value="Genomic_DNA"/>
</dbReference>